<dbReference type="Proteomes" id="UP000688137">
    <property type="component" value="Unassembled WGS sequence"/>
</dbReference>
<keyword evidence="3" id="KW-1185">Reference proteome</keyword>
<reference evidence="2" key="1">
    <citation type="submission" date="2021-01" db="EMBL/GenBank/DDBJ databases">
        <authorList>
            <consortium name="Genoscope - CEA"/>
            <person name="William W."/>
        </authorList>
    </citation>
    <scope>NUCLEOTIDE SEQUENCE</scope>
</reference>
<dbReference type="Pfam" id="PF00226">
    <property type="entry name" value="DnaJ"/>
    <property type="match status" value="1"/>
</dbReference>
<sequence length="311" mass="36547">MIFSRGLFKLPLKQVQYFGKRKDYYAILGIQKNATEEQIREAYTKKAQKLYPNVTTSVAINDASAQQEFQDVAEAFAILSQIQSRNAYDLLSKEQPELLYGAEMERYKQSFERNDDGTYKRPGQVASDYAKEKQDYLKKERQVFNVDDFGRYKGGVPRPNKGSVRGNALMGVGQYHRPLYHNMKKNPFETEHRITSEDAEYFRVWSTEERTFKEWTYLHQNAVVDYEYLKFNDYRAFYRWTRNFFLIFLAFPYFFQSLFRGQLREIIDEINVEMAEGIPIVGRQFGNVQVVVGKTGTLKLQDANGGHHHHH</sequence>
<dbReference type="PANTHER" id="PTHR43908:SF3">
    <property type="entry name" value="AT29763P-RELATED"/>
    <property type="match status" value="1"/>
</dbReference>
<comment type="caution">
    <text evidence="2">The sequence shown here is derived from an EMBL/GenBank/DDBJ whole genome shotgun (WGS) entry which is preliminary data.</text>
</comment>
<dbReference type="EMBL" id="CAJJDM010000043">
    <property type="protein sequence ID" value="CAD8068852.1"/>
    <property type="molecule type" value="Genomic_DNA"/>
</dbReference>
<dbReference type="InterPro" id="IPR051100">
    <property type="entry name" value="DnaJ_subfamily_B/C"/>
</dbReference>
<dbReference type="SMART" id="SM00271">
    <property type="entry name" value="DnaJ"/>
    <property type="match status" value="1"/>
</dbReference>
<dbReference type="GO" id="GO:0005789">
    <property type="term" value="C:endoplasmic reticulum membrane"/>
    <property type="evidence" value="ECO:0007669"/>
    <property type="project" value="TreeGrafter"/>
</dbReference>
<dbReference type="PANTHER" id="PTHR43908">
    <property type="entry name" value="AT29763P-RELATED"/>
    <property type="match status" value="1"/>
</dbReference>
<dbReference type="PROSITE" id="PS50076">
    <property type="entry name" value="DNAJ_2"/>
    <property type="match status" value="1"/>
</dbReference>
<dbReference type="GO" id="GO:0071218">
    <property type="term" value="P:cellular response to misfolded protein"/>
    <property type="evidence" value="ECO:0007669"/>
    <property type="project" value="TreeGrafter"/>
</dbReference>
<protein>
    <recommendedName>
        <fullName evidence="1">J domain-containing protein</fullName>
    </recommendedName>
</protein>
<gene>
    <name evidence="2" type="ORF">PPRIM_AZ9-3.1.T0430032</name>
</gene>
<dbReference type="OMA" id="MPIVGRQ"/>
<organism evidence="2 3">
    <name type="scientific">Paramecium primaurelia</name>
    <dbReference type="NCBI Taxonomy" id="5886"/>
    <lineage>
        <taxon>Eukaryota</taxon>
        <taxon>Sar</taxon>
        <taxon>Alveolata</taxon>
        <taxon>Ciliophora</taxon>
        <taxon>Intramacronucleata</taxon>
        <taxon>Oligohymenophorea</taxon>
        <taxon>Peniculida</taxon>
        <taxon>Parameciidae</taxon>
        <taxon>Paramecium</taxon>
    </lineage>
</organism>
<evidence type="ECO:0000259" key="1">
    <source>
        <dbReference type="PROSITE" id="PS50076"/>
    </source>
</evidence>
<proteinExistence type="predicted"/>
<name>A0A8S1LRF0_PARPR</name>
<dbReference type="InterPro" id="IPR001623">
    <property type="entry name" value="DnaJ_domain"/>
</dbReference>
<dbReference type="AlphaFoldDB" id="A0A8S1LRF0"/>
<dbReference type="CDD" id="cd06257">
    <property type="entry name" value="DnaJ"/>
    <property type="match status" value="1"/>
</dbReference>
<evidence type="ECO:0000313" key="3">
    <source>
        <dbReference type="Proteomes" id="UP000688137"/>
    </source>
</evidence>
<feature type="domain" description="J" evidence="1">
    <location>
        <begin position="23"/>
        <end position="92"/>
    </location>
</feature>
<accession>A0A8S1LRF0</accession>
<dbReference type="GO" id="GO:0030544">
    <property type="term" value="F:Hsp70 protein binding"/>
    <property type="evidence" value="ECO:0007669"/>
    <property type="project" value="TreeGrafter"/>
</dbReference>
<evidence type="ECO:0000313" key="2">
    <source>
        <dbReference type="EMBL" id="CAD8068852.1"/>
    </source>
</evidence>